<feature type="binding site" evidence="4">
    <location>
        <position position="371"/>
    </location>
    <ligand>
        <name>S-adenosyl-L-methionine</name>
        <dbReference type="ChEBI" id="CHEBI:59789"/>
    </ligand>
</feature>
<dbReference type="Gene3D" id="3.40.50.150">
    <property type="entry name" value="Vaccinia Virus protein VP39"/>
    <property type="match status" value="1"/>
</dbReference>
<dbReference type="AlphaFoldDB" id="S3BDY0"/>
<keyword evidence="2 4" id="KW-0808">Transferase</keyword>
<keyword evidence="3 4" id="KW-0949">S-adenosyl-L-methionine</keyword>
<dbReference type="Gene3D" id="2.40.50.1070">
    <property type="match status" value="1"/>
</dbReference>
<dbReference type="SUPFAM" id="SSF53335">
    <property type="entry name" value="S-adenosyl-L-methionine-dependent methyltransferases"/>
    <property type="match status" value="1"/>
</dbReference>
<evidence type="ECO:0000256" key="1">
    <source>
        <dbReference type="ARBA" id="ARBA00022603"/>
    </source>
</evidence>
<dbReference type="eggNOG" id="COG2265">
    <property type="taxonomic scope" value="Bacteria"/>
</dbReference>
<dbReference type="STRING" id="1203554.HMPREF1476_01665"/>
<dbReference type="Pfam" id="PF05958">
    <property type="entry name" value="tRNA_U5-meth_tr"/>
    <property type="match status" value="1"/>
</dbReference>
<dbReference type="GO" id="GO:0070041">
    <property type="term" value="F:rRNA (uridine-C5-)-methyltransferase activity"/>
    <property type="evidence" value="ECO:0007669"/>
    <property type="project" value="TreeGrafter"/>
</dbReference>
<dbReference type="PROSITE" id="PS51687">
    <property type="entry name" value="SAM_MT_RNA_M5U"/>
    <property type="match status" value="1"/>
</dbReference>
<proteinExistence type="inferred from homology"/>
<dbReference type="HOGENOM" id="CLU_014689_7_1_4"/>
<dbReference type="GO" id="GO:0070475">
    <property type="term" value="P:rRNA base methylation"/>
    <property type="evidence" value="ECO:0007669"/>
    <property type="project" value="TreeGrafter"/>
</dbReference>
<name>S3BDY0_9BURK</name>
<comment type="similarity">
    <text evidence="4">Belongs to the class I-like SAM-binding methyltransferase superfamily. RNA M5U methyltransferase family.</text>
</comment>
<evidence type="ECO:0000256" key="2">
    <source>
        <dbReference type="ARBA" id="ARBA00022679"/>
    </source>
</evidence>
<dbReference type="NCBIfam" id="TIGR00479">
    <property type="entry name" value="rumA"/>
    <property type="match status" value="1"/>
</dbReference>
<feature type="binding site" evidence="4">
    <location>
        <position position="318"/>
    </location>
    <ligand>
        <name>S-adenosyl-L-methionine</name>
        <dbReference type="ChEBI" id="CHEBI:59789"/>
    </ligand>
</feature>
<dbReference type="PANTHER" id="PTHR11061:SF30">
    <property type="entry name" value="TRNA (URACIL(54)-C(5))-METHYLTRANSFERASE"/>
    <property type="match status" value="1"/>
</dbReference>
<keyword evidence="1 4" id="KW-0489">Methyltransferase</keyword>
<evidence type="ECO:0000256" key="3">
    <source>
        <dbReference type="ARBA" id="ARBA00022691"/>
    </source>
</evidence>
<organism evidence="5 6">
    <name type="scientific">Sutterella wadsworthensis HGA0223</name>
    <dbReference type="NCBI Taxonomy" id="1203554"/>
    <lineage>
        <taxon>Bacteria</taxon>
        <taxon>Pseudomonadati</taxon>
        <taxon>Pseudomonadota</taxon>
        <taxon>Betaproteobacteria</taxon>
        <taxon>Burkholderiales</taxon>
        <taxon>Sutterellaceae</taxon>
        <taxon>Sutterella</taxon>
    </lineage>
</organism>
<feature type="binding site" evidence="4">
    <location>
        <position position="347"/>
    </location>
    <ligand>
        <name>S-adenosyl-L-methionine</name>
        <dbReference type="ChEBI" id="CHEBI:59789"/>
    </ligand>
</feature>
<dbReference type="EMBL" id="ATCF01000022">
    <property type="protein sequence ID" value="EPD98626.1"/>
    <property type="molecule type" value="Genomic_DNA"/>
</dbReference>
<accession>S3BDY0</accession>
<dbReference type="PATRIC" id="fig|1203554.3.peg.1747"/>
<keyword evidence="6" id="KW-1185">Reference proteome</keyword>
<sequence length="504" mass="52971">MGRRHAPGATAERPEVLTDVLITGIHPSGAGIARLSDNSKSKDVPEILVPGALPGARGDLFWNPPKPGGHWGLAVEWRESAPSPDADPSRCPHAASLNGQPVCGGCPLGSLKYSAELALKTKLLIEEPLRQAGLWREGLIQPPSGQPEAFAQHFRNKAVLYPSVIDGIGRFGYYAARSQILVPAEDCPQTPVWMEEATRTLAPFLSEPALTPAPEAAVSNGTGVLRSLLLREAPGSGERMAVLVVRALTADLLAAKEKLIAALAPCKLQSLLINVHPTPGSAVLSFAPDALVVWAGRSSIEAELMDLAFTLGPQTFLQVNTPQTPVLYEKALDAADVQPGDQILDLYCGVGTITLAAARRAGPHGRALGVERVEASIICARENAARNSIPQAAFAAEPTETFLSAALKEGFPEGFKPTKIIVDPAYQGMAGGAAKALADLFSLPNGPKRLAYVSCNPKSFARDAKELAAAGLTLESISPVDLFPGAMHLELVAAFSCKKTLSAA</sequence>
<feature type="binding site" evidence="4">
    <location>
        <position position="423"/>
    </location>
    <ligand>
        <name>S-adenosyl-L-methionine</name>
        <dbReference type="ChEBI" id="CHEBI:59789"/>
    </ligand>
</feature>
<dbReference type="InterPro" id="IPR010280">
    <property type="entry name" value="U5_MeTrfase_fam"/>
</dbReference>
<comment type="caution">
    <text evidence="5">The sequence shown here is derived from an EMBL/GenBank/DDBJ whole genome shotgun (WGS) entry which is preliminary data.</text>
</comment>
<protein>
    <submittedName>
        <fullName evidence="5">23S rRNA (Uracil-5-)-methyltransferase RumA</fullName>
    </submittedName>
</protein>
<dbReference type="PANTHER" id="PTHR11061">
    <property type="entry name" value="RNA M5U METHYLTRANSFERASE"/>
    <property type="match status" value="1"/>
</dbReference>
<dbReference type="CDD" id="cd02440">
    <property type="entry name" value="AdoMet_MTases"/>
    <property type="match status" value="1"/>
</dbReference>
<dbReference type="Proteomes" id="UP000014400">
    <property type="component" value="Unassembled WGS sequence"/>
</dbReference>
<gene>
    <name evidence="5" type="ORF">HMPREF1476_01665</name>
</gene>
<dbReference type="InterPro" id="IPR029063">
    <property type="entry name" value="SAM-dependent_MTases_sf"/>
</dbReference>
<evidence type="ECO:0000313" key="6">
    <source>
        <dbReference type="Proteomes" id="UP000014400"/>
    </source>
</evidence>
<reference evidence="5 6" key="1">
    <citation type="submission" date="2013-04" db="EMBL/GenBank/DDBJ databases">
        <title>The Genome Sequence of Sutterella wadsworthensis HGA0223.</title>
        <authorList>
            <consortium name="The Broad Institute Genomics Platform"/>
            <person name="Earl A."/>
            <person name="Ward D."/>
            <person name="Feldgarden M."/>
            <person name="Gevers D."/>
            <person name="Schmidt T.M."/>
            <person name="Dover J."/>
            <person name="Dai D."/>
            <person name="Walker B."/>
            <person name="Young S."/>
            <person name="Zeng Q."/>
            <person name="Gargeya S."/>
            <person name="Fitzgerald M."/>
            <person name="Haas B."/>
            <person name="Abouelleil A."/>
            <person name="Allen A.W."/>
            <person name="Alvarado L."/>
            <person name="Arachchi H.M."/>
            <person name="Berlin A.M."/>
            <person name="Chapman S.B."/>
            <person name="Gainer-Dewar J."/>
            <person name="Goldberg J."/>
            <person name="Griggs A."/>
            <person name="Gujja S."/>
            <person name="Hansen M."/>
            <person name="Howarth C."/>
            <person name="Imamovic A."/>
            <person name="Ireland A."/>
            <person name="Larimer J."/>
            <person name="McCowan C."/>
            <person name="Murphy C."/>
            <person name="Pearson M."/>
            <person name="Poon T.W."/>
            <person name="Priest M."/>
            <person name="Roberts A."/>
            <person name="Saif S."/>
            <person name="Shea T."/>
            <person name="Sisk P."/>
            <person name="Sykes S."/>
            <person name="Wortman J."/>
            <person name="Nusbaum C."/>
            <person name="Birren B."/>
        </authorList>
    </citation>
    <scope>NUCLEOTIDE SEQUENCE [LARGE SCALE GENOMIC DNA]</scope>
    <source>
        <strain evidence="5 6">HGA0223</strain>
    </source>
</reference>
<feature type="active site" description="Nucleophile" evidence="4">
    <location>
        <position position="455"/>
    </location>
</feature>
<evidence type="ECO:0000313" key="5">
    <source>
        <dbReference type="EMBL" id="EPD98626.1"/>
    </source>
</evidence>
<dbReference type="RefSeq" id="WP_016474848.1">
    <property type="nucleotide sequence ID" value="NZ_KE150480.1"/>
</dbReference>
<evidence type="ECO:0000256" key="4">
    <source>
        <dbReference type="PROSITE-ProRule" id="PRU01024"/>
    </source>
</evidence>